<sequence length="362" mass="42517">MSLLKKFFILLLEKKIKKNEKEFPFNDINSILIRPIGEAIGDAVIHTAHISQLKQIFPNAKIGVITKKSNEIIFKNSKLVDIIINRKLINYFLQFKKWDLLLDFENNFNSSSLLMDRIIMPKYNVIFMKRYKKHYNTDSIDSYNFHFKQKETEKLGNYLKNSVFNQKYNLQEPHSILHTNKILDFYYDKYYWTDNKVRVLLCPQGSKRQIPEIELANLLNSSTIHSISNKIEYVLSYTITSKSYYHNLIKLCPNLNIKYSKETTLVEFFSLTKSSNLVIAVDGGALHIACAFNKPLLSFFADARPNLDIWEPLLPKDIPHHRILTPKTHNPNLTEHFIISDGIKWLLYYLQLYSTKLDKELI</sequence>
<dbReference type="GO" id="GO:0005829">
    <property type="term" value="C:cytosol"/>
    <property type="evidence" value="ECO:0007669"/>
    <property type="project" value="TreeGrafter"/>
</dbReference>
<dbReference type="OrthoDB" id="5668871at2"/>
<proteinExistence type="predicted"/>
<dbReference type="EMBL" id="SPPA01000005">
    <property type="protein sequence ID" value="TFV12016.1"/>
    <property type="molecule type" value="Genomic_DNA"/>
</dbReference>
<evidence type="ECO:0000256" key="2">
    <source>
        <dbReference type="ARBA" id="ARBA00022679"/>
    </source>
</evidence>
<dbReference type="Gene3D" id="3.40.50.2000">
    <property type="entry name" value="Glycogen Phosphorylase B"/>
    <property type="match status" value="2"/>
</dbReference>
<evidence type="ECO:0000313" key="3">
    <source>
        <dbReference type="EMBL" id="TFV12016.1"/>
    </source>
</evidence>
<keyword evidence="1" id="KW-0328">Glycosyltransferase</keyword>
<name>A0A4Y9K5S1_9PAST</name>
<evidence type="ECO:0000313" key="4">
    <source>
        <dbReference type="Proteomes" id="UP000297396"/>
    </source>
</evidence>
<reference evidence="3 4" key="1">
    <citation type="submission" date="2019-03" db="EMBL/GenBank/DDBJ databases">
        <title>Diversity of the mouse oral microbiome.</title>
        <authorList>
            <person name="Joseph S."/>
            <person name="Aduse-Opoku J."/>
            <person name="Curtis M."/>
            <person name="Wade W."/>
            <person name="Hashim A."/>
        </authorList>
    </citation>
    <scope>NUCLEOTIDE SEQUENCE [LARGE SCALE GENOMIC DNA]</scope>
    <source>
        <strain evidence="3 4">WT12</strain>
    </source>
</reference>
<dbReference type="Pfam" id="PF01075">
    <property type="entry name" value="Glyco_transf_9"/>
    <property type="match status" value="1"/>
</dbReference>
<dbReference type="InterPro" id="IPR002201">
    <property type="entry name" value="Glyco_trans_9"/>
</dbReference>
<dbReference type="PANTHER" id="PTHR30160">
    <property type="entry name" value="TETRAACYLDISACCHARIDE 4'-KINASE-RELATED"/>
    <property type="match status" value="1"/>
</dbReference>
<dbReference type="RefSeq" id="WP_135054927.1">
    <property type="nucleotide sequence ID" value="NZ_JADGLC010000005.1"/>
</dbReference>
<evidence type="ECO:0000256" key="1">
    <source>
        <dbReference type="ARBA" id="ARBA00022676"/>
    </source>
</evidence>
<dbReference type="GO" id="GO:0009244">
    <property type="term" value="P:lipopolysaccharide core region biosynthetic process"/>
    <property type="evidence" value="ECO:0007669"/>
    <property type="project" value="TreeGrafter"/>
</dbReference>
<organism evidence="3 4">
    <name type="scientific">Muribacter muris</name>
    <dbReference type="NCBI Taxonomy" id="67855"/>
    <lineage>
        <taxon>Bacteria</taxon>
        <taxon>Pseudomonadati</taxon>
        <taxon>Pseudomonadota</taxon>
        <taxon>Gammaproteobacteria</taxon>
        <taxon>Pasteurellales</taxon>
        <taxon>Pasteurellaceae</taxon>
        <taxon>Muribacter</taxon>
    </lineage>
</organism>
<keyword evidence="2 3" id="KW-0808">Transferase</keyword>
<dbReference type="SUPFAM" id="SSF53756">
    <property type="entry name" value="UDP-Glycosyltransferase/glycogen phosphorylase"/>
    <property type="match status" value="1"/>
</dbReference>
<dbReference type="Proteomes" id="UP000297396">
    <property type="component" value="Unassembled WGS sequence"/>
</dbReference>
<dbReference type="AlphaFoldDB" id="A0A4Y9K5S1"/>
<protein>
    <submittedName>
        <fullName evidence="3">Lipopolysaccharide heptosyltransferase family protein</fullName>
    </submittedName>
</protein>
<accession>A0A4Y9K5S1</accession>
<comment type="caution">
    <text evidence="3">The sequence shown here is derived from an EMBL/GenBank/DDBJ whole genome shotgun (WGS) entry which is preliminary data.</text>
</comment>
<gene>
    <name evidence="3" type="ORF">E4T80_03300</name>
</gene>
<dbReference type="InterPro" id="IPR051199">
    <property type="entry name" value="LPS_LOS_Heptosyltrfase"/>
</dbReference>
<dbReference type="GO" id="GO:0008713">
    <property type="term" value="F:ADP-heptose-lipopolysaccharide heptosyltransferase activity"/>
    <property type="evidence" value="ECO:0007669"/>
    <property type="project" value="TreeGrafter"/>
</dbReference>